<dbReference type="RefSeq" id="WP_208269717.1">
    <property type="nucleotide sequence ID" value="NZ_BAAAGM010000070.1"/>
</dbReference>
<sequence length="67" mass="7356">MKANKGDWVIVRGHQVGEPTRKALILDVHGHDGEPPYVVRWDDGHESTYYPASDAVIEQHAPSGAHG</sequence>
<keyword evidence="3" id="KW-1185">Reference proteome</keyword>
<evidence type="ECO:0000313" key="2">
    <source>
        <dbReference type="EMBL" id="MBO2441349.1"/>
    </source>
</evidence>
<dbReference type="SUPFAM" id="SSF50118">
    <property type="entry name" value="Cell growth inhibitor/plasmid maintenance toxic component"/>
    <property type="match status" value="1"/>
</dbReference>
<comment type="caution">
    <text evidence="2">The sequence shown here is derived from an EMBL/GenBank/DDBJ whole genome shotgun (WGS) entry which is preliminary data.</text>
</comment>
<evidence type="ECO:0000259" key="1">
    <source>
        <dbReference type="Pfam" id="PF08940"/>
    </source>
</evidence>
<dbReference type="Gene3D" id="2.30.30.440">
    <property type="entry name" value="Domain of unknown function DUF1918"/>
    <property type="match status" value="1"/>
</dbReference>
<organism evidence="2 3">
    <name type="scientific">Actinomadura nitritigenes</name>
    <dbReference type="NCBI Taxonomy" id="134602"/>
    <lineage>
        <taxon>Bacteria</taxon>
        <taxon>Bacillati</taxon>
        <taxon>Actinomycetota</taxon>
        <taxon>Actinomycetes</taxon>
        <taxon>Streptosporangiales</taxon>
        <taxon>Thermomonosporaceae</taxon>
        <taxon>Actinomadura</taxon>
    </lineage>
</organism>
<name>A0ABS3R520_9ACTN</name>
<dbReference type="Proteomes" id="UP000666915">
    <property type="component" value="Unassembled WGS sequence"/>
</dbReference>
<dbReference type="Pfam" id="PF08940">
    <property type="entry name" value="DUF1918"/>
    <property type="match status" value="1"/>
</dbReference>
<accession>A0ABS3R520</accession>
<gene>
    <name evidence="2" type="ORF">J4557_27885</name>
</gene>
<protein>
    <submittedName>
        <fullName evidence="2">DUF1918 domain-containing protein</fullName>
    </submittedName>
</protein>
<reference evidence="2 3" key="1">
    <citation type="submission" date="2021-03" db="EMBL/GenBank/DDBJ databases">
        <authorList>
            <person name="Kanchanasin P."/>
            <person name="Saeng-In P."/>
            <person name="Phongsopitanun W."/>
            <person name="Yuki M."/>
            <person name="Kudo T."/>
            <person name="Ohkuma M."/>
            <person name="Tanasupawat S."/>
        </authorList>
    </citation>
    <scope>NUCLEOTIDE SEQUENCE [LARGE SCALE GENOMIC DNA]</scope>
    <source>
        <strain evidence="2 3">L46</strain>
    </source>
</reference>
<dbReference type="InterPro" id="IPR015035">
    <property type="entry name" value="DUF1918"/>
</dbReference>
<proteinExistence type="predicted"/>
<evidence type="ECO:0000313" key="3">
    <source>
        <dbReference type="Proteomes" id="UP000666915"/>
    </source>
</evidence>
<dbReference type="EMBL" id="JAGEOK010000019">
    <property type="protein sequence ID" value="MBO2441349.1"/>
    <property type="molecule type" value="Genomic_DNA"/>
</dbReference>
<feature type="domain" description="DUF1918" evidence="1">
    <location>
        <begin position="1"/>
        <end position="57"/>
    </location>
</feature>